<gene>
    <name evidence="9" type="ORF">SAMN02745753_01199</name>
</gene>
<feature type="transmembrane region" description="Helical" evidence="8">
    <location>
        <begin position="6"/>
        <end position="26"/>
    </location>
</feature>
<feature type="transmembrane region" description="Helical" evidence="8">
    <location>
        <begin position="129"/>
        <end position="150"/>
    </location>
</feature>
<feature type="transmembrane region" description="Helical" evidence="8">
    <location>
        <begin position="288"/>
        <end position="308"/>
    </location>
</feature>
<accession>A0A1M4YEP2</accession>
<keyword evidence="5 8" id="KW-0812">Transmembrane</keyword>
<protein>
    <recommendedName>
        <fullName evidence="11">AEC family transporter</fullName>
    </recommendedName>
</protein>
<organism evidence="9 10">
    <name type="scientific">Marinomonas polaris DSM 16579</name>
    <dbReference type="NCBI Taxonomy" id="1122206"/>
    <lineage>
        <taxon>Bacteria</taxon>
        <taxon>Pseudomonadati</taxon>
        <taxon>Pseudomonadota</taxon>
        <taxon>Gammaproteobacteria</taxon>
        <taxon>Oceanospirillales</taxon>
        <taxon>Oceanospirillaceae</taxon>
        <taxon>Marinomonas</taxon>
    </lineage>
</organism>
<keyword evidence="3" id="KW-0813">Transport</keyword>
<feature type="transmembrane region" description="Helical" evidence="8">
    <location>
        <begin position="101"/>
        <end position="123"/>
    </location>
</feature>
<comment type="subcellular location">
    <subcellularLocation>
        <location evidence="1">Cell membrane</location>
        <topology evidence="1">Multi-pass membrane protein</topology>
    </subcellularLocation>
</comment>
<dbReference type="InterPro" id="IPR038770">
    <property type="entry name" value="Na+/solute_symporter_sf"/>
</dbReference>
<keyword evidence="6 8" id="KW-1133">Transmembrane helix</keyword>
<dbReference type="Pfam" id="PF03547">
    <property type="entry name" value="Mem_trans"/>
    <property type="match status" value="1"/>
</dbReference>
<keyword evidence="4" id="KW-1003">Cell membrane</keyword>
<proteinExistence type="inferred from homology"/>
<dbReference type="GO" id="GO:0055085">
    <property type="term" value="P:transmembrane transport"/>
    <property type="evidence" value="ECO:0007669"/>
    <property type="project" value="InterPro"/>
</dbReference>
<comment type="similarity">
    <text evidence="2">Belongs to the auxin efflux carrier (TC 2.A.69) family.</text>
</comment>
<dbReference type="GO" id="GO:0005886">
    <property type="term" value="C:plasma membrane"/>
    <property type="evidence" value="ECO:0007669"/>
    <property type="project" value="UniProtKB-SubCell"/>
</dbReference>
<evidence type="ECO:0008006" key="11">
    <source>
        <dbReference type="Google" id="ProtNLM"/>
    </source>
</evidence>
<evidence type="ECO:0000256" key="5">
    <source>
        <dbReference type="ARBA" id="ARBA00022692"/>
    </source>
</evidence>
<dbReference type="EMBL" id="FQVF01000005">
    <property type="protein sequence ID" value="SHF04189.1"/>
    <property type="molecule type" value="Genomic_DNA"/>
</dbReference>
<dbReference type="InterPro" id="IPR004776">
    <property type="entry name" value="Mem_transp_PIN-like"/>
</dbReference>
<dbReference type="PANTHER" id="PTHR36838">
    <property type="entry name" value="AUXIN EFFLUX CARRIER FAMILY PROTEIN"/>
    <property type="match status" value="1"/>
</dbReference>
<sequence>MLLETQSVILDVAAPVLLMIAMGAFLRRIQLINDGFILISSRFVFQVSMPAMFFFGMLGNNLNGLISVDLAAYFIVSIVLTFLLSWLLAVKLDVPERQRGVFVQIAFRGNCGIFSVALVVNMFGQDGVALGGVMSGLSVLLFNILAEVILTRYSHGKLQLVPVLKSLLKNPLILGIVLGVVANLIGLKLPAFVVKTGSLIGGLSLPLALVCIGGSLVTSGFTLPKHFPMAILSKVALSPILFTSLGYALGFNQKELLFLFIFLAAPTAASAYVTAVAKGDDGKSTANAIATTTLVSSIVIVVCIPVIIRVTGG</sequence>
<dbReference type="RefSeq" id="WP_072838820.1">
    <property type="nucleotide sequence ID" value="NZ_FQVF01000005.1"/>
</dbReference>
<dbReference type="AlphaFoldDB" id="A0A1M4YEP2"/>
<keyword evidence="7 8" id="KW-0472">Membrane</keyword>
<reference evidence="10" key="1">
    <citation type="submission" date="2016-11" db="EMBL/GenBank/DDBJ databases">
        <authorList>
            <person name="Varghese N."/>
            <person name="Submissions S."/>
        </authorList>
    </citation>
    <scope>NUCLEOTIDE SEQUENCE [LARGE SCALE GENOMIC DNA]</scope>
    <source>
        <strain evidence="10">DSM 16579</strain>
    </source>
</reference>
<feature type="transmembrane region" description="Helical" evidence="8">
    <location>
        <begin position="38"/>
        <end position="58"/>
    </location>
</feature>
<feature type="transmembrane region" description="Helical" evidence="8">
    <location>
        <begin position="231"/>
        <end position="250"/>
    </location>
</feature>
<evidence type="ECO:0000256" key="8">
    <source>
        <dbReference type="SAM" id="Phobius"/>
    </source>
</evidence>
<evidence type="ECO:0000313" key="9">
    <source>
        <dbReference type="EMBL" id="SHF04189.1"/>
    </source>
</evidence>
<dbReference type="OrthoDB" id="9786439at2"/>
<feature type="transmembrane region" description="Helical" evidence="8">
    <location>
        <begin position="256"/>
        <end position="276"/>
    </location>
</feature>
<dbReference type="PANTHER" id="PTHR36838:SF4">
    <property type="entry name" value="AUXIN EFFLUX CARRIER FAMILY PROTEIN"/>
    <property type="match status" value="1"/>
</dbReference>
<evidence type="ECO:0000313" key="10">
    <source>
        <dbReference type="Proteomes" id="UP000184517"/>
    </source>
</evidence>
<evidence type="ECO:0000256" key="1">
    <source>
        <dbReference type="ARBA" id="ARBA00004651"/>
    </source>
</evidence>
<dbReference type="Proteomes" id="UP000184517">
    <property type="component" value="Unassembled WGS sequence"/>
</dbReference>
<dbReference type="Gene3D" id="1.20.1530.20">
    <property type="match status" value="1"/>
</dbReference>
<evidence type="ECO:0000256" key="2">
    <source>
        <dbReference type="ARBA" id="ARBA00010145"/>
    </source>
</evidence>
<evidence type="ECO:0000256" key="6">
    <source>
        <dbReference type="ARBA" id="ARBA00022989"/>
    </source>
</evidence>
<feature type="transmembrane region" description="Helical" evidence="8">
    <location>
        <begin position="70"/>
        <end position="89"/>
    </location>
</feature>
<dbReference type="STRING" id="1122206.SAMN02745753_01199"/>
<keyword evidence="10" id="KW-1185">Reference proteome</keyword>
<evidence type="ECO:0000256" key="3">
    <source>
        <dbReference type="ARBA" id="ARBA00022448"/>
    </source>
</evidence>
<feature type="transmembrane region" description="Helical" evidence="8">
    <location>
        <begin position="171"/>
        <end position="193"/>
    </location>
</feature>
<feature type="transmembrane region" description="Helical" evidence="8">
    <location>
        <begin position="199"/>
        <end position="219"/>
    </location>
</feature>
<evidence type="ECO:0000256" key="4">
    <source>
        <dbReference type="ARBA" id="ARBA00022475"/>
    </source>
</evidence>
<evidence type="ECO:0000256" key="7">
    <source>
        <dbReference type="ARBA" id="ARBA00023136"/>
    </source>
</evidence>
<name>A0A1M4YEP2_9GAMM</name>